<dbReference type="GO" id="GO:0006098">
    <property type="term" value="P:pentose-phosphate shunt"/>
    <property type="evidence" value="ECO:0007669"/>
    <property type="project" value="InterPro"/>
</dbReference>
<dbReference type="InterPro" id="IPR006114">
    <property type="entry name" value="6PGDH_C"/>
</dbReference>
<proteinExistence type="inferred from homology"/>
<dbReference type="Pfam" id="PF03446">
    <property type="entry name" value="NAD_binding_2"/>
    <property type="match status" value="1"/>
</dbReference>
<evidence type="ECO:0000256" key="1">
    <source>
        <dbReference type="ARBA" id="ARBA00008419"/>
    </source>
</evidence>
<dbReference type="InterPro" id="IPR006183">
    <property type="entry name" value="Pgluconate_DH"/>
</dbReference>
<dbReference type="EMBL" id="LAZR01019793">
    <property type="protein sequence ID" value="KKL91208.1"/>
    <property type="molecule type" value="Genomic_DNA"/>
</dbReference>
<evidence type="ECO:0000256" key="3">
    <source>
        <dbReference type="ARBA" id="ARBA00023064"/>
    </source>
</evidence>
<feature type="domain" description="6-phosphogluconate dehydrogenase NADP-binding" evidence="5">
    <location>
        <begin position="2"/>
        <end position="152"/>
    </location>
</feature>
<dbReference type="PRINTS" id="PR00076">
    <property type="entry name" value="6PGDHDRGNASE"/>
</dbReference>
<keyword evidence="3" id="KW-0311">Gluconate utilization</keyword>
<dbReference type="InterPro" id="IPR036291">
    <property type="entry name" value="NAD(P)-bd_dom_sf"/>
</dbReference>
<dbReference type="InterPro" id="IPR004849">
    <property type="entry name" value="6DGDH_YqeC"/>
</dbReference>
<dbReference type="InterPro" id="IPR013328">
    <property type="entry name" value="6PGD_dom2"/>
</dbReference>
<dbReference type="PANTHER" id="PTHR11811">
    <property type="entry name" value="6-PHOSPHOGLUCONATE DEHYDROGENASE"/>
    <property type="match status" value="1"/>
</dbReference>
<evidence type="ECO:0000259" key="5">
    <source>
        <dbReference type="Pfam" id="PF03446"/>
    </source>
</evidence>
<evidence type="ECO:0000313" key="6">
    <source>
        <dbReference type="EMBL" id="KKL91208.1"/>
    </source>
</evidence>
<protein>
    <recommendedName>
        <fullName evidence="7">6-phosphogluconate dehydrogenase C-terminal domain-containing protein</fullName>
    </recommendedName>
</protein>
<evidence type="ECO:0000259" key="4">
    <source>
        <dbReference type="Pfam" id="PF00393"/>
    </source>
</evidence>
<dbReference type="Gene3D" id="3.40.50.720">
    <property type="entry name" value="NAD(P)-binding Rossmann-like Domain"/>
    <property type="match status" value="1"/>
</dbReference>
<sequence length="309" mass="33733">MKFAIIGLGKMGSNIALQALEKGLEVVGLDLEKKTFLEKKGVELIDDIKDLKNALEPPRIVFLWLPAGPKIDNTLDTLTDVLDAGDIVVDAGNSFFRDSQVRHKRLQKHGIGFIDAGTSGGLEGARNGANFMVGGDEEVVNKVEPIFEKLAVEGGYVHTGRTGSGHFVKLIHNAIEFGMLQAIGEGVAMLEKSDFNLDLKGIFNNWSNGSVIRSWLIELMAKGYTEDFDEISSYVEDTGEVNWAIEEALKMELPIPVIAQSVMELFKSRDNANVAAKAVALMRHEFGGHPFGKAEGIANERRTGRVGLH</sequence>
<evidence type="ECO:0008006" key="7">
    <source>
        <dbReference type="Google" id="ProtNLM"/>
    </source>
</evidence>
<dbReference type="InterPro" id="IPR008927">
    <property type="entry name" value="6-PGluconate_DH-like_C_sf"/>
</dbReference>
<comment type="caution">
    <text evidence="6">The sequence shown here is derived from an EMBL/GenBank/DDBJ whole genome shotgun (WGS) entry which is preliminary data.</text>
</comment>
<name>A0A0F9FXY8_9ZZZZ</name>
<dbReference type="NCBIfam" id="NF007161">
    <property type="entry name" value="PRK09599.1"/>
    <property type="match status" value="1"/>
</dbReference>
<dbReference type="SUPFAM" id="SSF48179">
    <property type="entry name" value="6-phosphogluconate dehydrogenase C-terminal domain-like"/>
    <property type="match status" value="1"/>
</dbReference>
<keyword evidence="2" id="KW-0560">Oxidoreductase</keyword>
<accession>A0A0F9FXY8</accession>
<dbReference type="GO" id="GO:0050661">
    <property type="term" value="F:NADP binding"/>
    <property type="evidence" value="ECO:0007669"/>
    <property type="project" value="InterPro"/>
</dbReference>
<dbReference type="AlphaFoldDB" id="A0A0F9FXY8"/>
<dbReference type="GO" id="GO:0019521">
    <property type="term" value="P:D-gluconate metabolic process"/>
    <property type="evidence" value="ECO:0007669"/>
    <property type="project" value="UniProtKB-KW"/>
</dbReference>
<gene>
    <name evidence="6" type="ORF">LCGC14_1896980</name>
</gene>
<dbReference type="SUPFAM" id="SSF51735">
    <property type="entry name" value="NAD(P)-binding Rossmann-fold domains"/>
    <property type="match status" value="1"/>
</dbReference>
<comment type="similarity">
    <text evidence="1">Belongs to the 6-phosphogluconate dehydrogenase family.</text>
</comment>
<organism evidence="6">
    <name type="scientific">marine sediment metagenome</name>
    <dbReference type="NCBI Taxonomy" id="412755"/>
    <lineage>
        <taxon>unclassified sequences</taxon>
        <taxon>metagenomes</taxon>
        <taxon>ecological metagenomes</taxon>
    </lineage>
</organism>
<feature type="domain" description="6-phosphogluconate dehydrogenase C-terminal" evidence="4">
    <location>
        <begin position="165"/>
        <end position="273"/>
    </location>
</feature>
<reference evidence="6" key="1">
    <citation type="journal article" date="2015" name="Nature">
        <title>Complex archaea that bridge the gap between prokaryotes and eukaryotes.</title>
        <authorList>
            <person name="Spang A."/>
            <person name="Saw J.H."/>
            <person name="Jorgensen S.L."/>
            <person name="Zaremba-Niedzwiedzka K."/>
            <person name="Martijn J."/>
            <person name="Lind A.E."/>
            <person name="van Eijk R."/>
            <person name="Schleper C."/>
            <person name="Guy L."/>
            <person name="Ettema T.J."/>
        </authorList>
    </citation>
    <scope>NUCLEOTIDE SEQUENCE</scope>
</reference>
<dbReference type="NCBIfam" id="TIGR00872">
    <property type="entry name" value="gnd_rel"/>
    <property type="match status" value="1"/>
</dbReference>
<dbReference type="GO" id="GO:0004616">
    <property type="term" value="F:phosphogluconate dehydrogenase (decarboxylating) activity"/>
    <property type="evidence" value="ECO:0007669"/>
    <property type="project" value="InterPro"/>
</dbReference>
<dbReference type="Gene3D" id="1.10.1040.10">
    <property type="entry name" value="N-(1-d-carboxylethyl)-l-norvaline Dehydrogenase, domain 2"/>
    <property type="match status" value="1"/>
</dbReference>
<evidence type="ECO:0000256" key="2">
    <source>
        <dbReference type="ARBA" id="ARBA00023002"/>
    </source>
</evidence>
<dbReference type="Pfam" id="PF00393">
    <property type="entry name" value="6PGD"/>
    <property type="match status" value="1"/>
</dbReference>
<dbReference type="InterPro" id="IPR006115">
    <property type="entry name" value="6PGDH_NADP-bd"/>
</dbReference>